<organism evidence="10">
    <name type="scientific">Picea glauca</name>
    <name type="common">White spruce</name>
    <name type="synonym">Pinus glauca</name>
    <dbReference type="NCBI Taxonomy" id="3330"/>
    <lineage>
        <taxon>Eukaryota</taxon>
        <taxon>Viridiplantae</taxon>
        <taxon>Streptophyta</taxon>
        <taxon>Embryophyta</taxon>
        <taxon>Tracheophyta</taxon>
        <taxon>Spermatophyta</taxon>
        <taxon>Pinopsida</taxon>
        <taxon>Pinidae</taxon>
        <taxon>Conifers I</taxon>
        <taxon>Pinales</taxon>
        <taxon>Pinaceae</taxon>
        <taxon>Picea</taxon>
    </lineage>
</organism>
<dbReference type="PANTHER" id="PTHR22773">
    <property type="entry name" value="NADH DEHYDROGENASE"/>
    <property type="match status" value="1"/>
</dbReference>
<evidence type="ECO:0000256" key="7">
    <source>
        <dbReference type="ARBA" id="ARBA00023136"/>
    </source>
</evidence>
<name>A0A117NGB3_PICGL</name>
<comment type="caution">
    <text evidence="10">The sequence shown here is derived from an EMBL/GenBank/DDBJ whole genome shotgun (WGS) entry which is preliminary data.</text>
</comment>
<evidence type="ECO:0000256" key="4">
    <source>
        <dbReference type="ARBA" id="ARBA00022967"/>
    </source>
</evidence>
<evidence type="ECO:0000259" key="9">
    <source>
        <dbReference type="Pfam" id="PF00361"/>
    </source>
</evidence>
<proteinExistence type="predicted"/>
<geneLocation type="mitochondrion" evidence="10"/>
<dbReference type="EMBL" id="LKAM01000011">
    <property type="protein sequence ID" value="KUM46520.1"/>
    <property type="molecule type" value="Genomic_DNA"/>
</dbReference>
<gene>
    <name evidence="10" type="primary">nad2</name>
    <name evidence="10" type="ORF">ABT39_MTgene1622</name>
</gene>
<evidence type="ECO:0000256" key="5">
    <source>
        <dbReference type="ARBA" id="ARBA00022989"/>
    </source>
</evidence>
<keyword evidence="4" id="KW-1278">Translocase</keyword>
<keyword evidence="6" id="KW-0520">NAD</keyword>
<evidence type="ECO:0000256" key="1">
    <source>
        <dbReference type="ARBA" id="ARBA00004141"/>
    </source>
</evidence>
<feature type="transmembrane region" description="Helical" evidence="8">
    <location>
        <begin position="12"/>
        <end position="31"/>
    </location>
</feature>
<feature type="transmembrane region" description="Helical" evidence="8">
    <location>
        <begin position="43"/>
        <end position="71"/>
    </location>
</feature>
<evidence type="ECO:0000313" key="10">
    <source>
        <dbReference type="EMBL" id="KUM46520.1"/>
    </source>
</evidence>
<dbReference type="GO" id="GO:0016020">
    <property type="term" value="C:membrane"/>
    <property type="evidence" value="ECO:0007669"/>
    <property type="project" value="UniProtKB-SubCell"/>
</dbReference>
<evidence type="ECO:0000256" key="8">
    <source>
        <dbReference type="SAM" id="Phobius"/>
    </source>
</evidence>
<keyword evidence="3 8" id="KW-0812">Transmembrane</keyword>
<evidence type="ECO:0000256" key="3">
    <source>
        <dbReference type="ARBA" id="ARBA00022692"/>
    </source>
</evidence>
<keyword evidence="2" id="KW-0813">Transport</keyword>
<evidence type="ECO:0000256" key="2">
    <source>
        <dbReference type="ARBA" id="ARBA00022448"/>
    </source>
</evidence>
<dbReference type="Pfam" id="PF00361">
    <property type="entry name" value="Proton_antipo_M"/>
    <property type="match status" value="1"/>
</dbReference>
<accession>A0A117NGB3</accession>
<sequence>MFNLFPAVFPEIFPINATLILLIHGVVFSTSKKYDYPPSASNVGWLGLPSVLITMLLLAAGAPLLTIAHFFRNHFLRKDDSTYFRQIFPLLSTAGTILMCFDYFEQERFNAFESIVSILPPTRSTLFMIPAHDSIAMYLAIEPQSSCFYVIAASKRNSEFPTEAGSKYSILGAFPPGISLFGYDRTTTDICYSRKHYDLYYGYMLFL</sequence>
<feature type="domain" description="NADH:quinone oxidoreductase/Mrp antiporter transmembrane" evidence="9">
    <location>
        <begin position="131"/>
        <end position="182"/>
    </location>
</feature>
<protein>
    <submittedName>
        <fullName evidence="10">NADH dehydrogenase subunit 2</fullName>
    </submittedName>
</protein>
<reference evidence="10" key="1">
    <citation type="journal article" date="2015" name="Genome Biol. Evol.">
        <title>Organellar Genomes of White Spruce (Picea glauca): Assembly and Annotation.</title>
        <authorList>
            <person name="Jackman S.D."/>
            <person name="Warren R.L."/>
            <person name="Gibb E.A."/>
            <person name="Vandervalk B.P."/>
            <person name="Mohamadi H."/>
            <person name="Chu J."/>
            <person name="Raymond A."/>
            <person name="Pleasance S."/>
            <person name="Coope R."/>
            <person name="Wildung M.R."/>
            <person name="Ritland C.E."/>
            <person name="Bousquet J."/>
            <person name="Jones S.J."/>
            <person name="Bohlmann J."/>
            <person name="Birol I."/>
        </authorList>
    </citation>
    <scope>NUCLEOTIDE SEQUENCE [LARGE SCALE GENOMIC DNA]</scope>
    <source>
        <tissue evidence="10">Flushing bud</tissue>
    </source>
</reference>
<dbReference type="AlphaFoldDB" id="A0A117NGB3"/>
<dbReference type="InterPro" id="IPR001750">
    <property type="entry name" value="ND/Mrp_TM"/>
</dbReference>
<keyword evidence="5 8" id="KW-1133">Transmembrane helix</keyword>
<evidence type="ECO:0000256" key="6">
    <source>
        <dbReference type="ARBA" id="ARBA00023027"/>
    </source>
</evidence>
<comment type="subcellular location">
    <subcellularLocation>
        <location evidence="1">Membrane</location>
        <topology evidence="1">Multi-pass membrane protein</topology>
    </subcellularLocation>
</comment>
<keyword evidence="10" id="KW-0496">Mitochondrion</keyword>
<keyword evidence="7 8" id="KW-0472">Membrane</keyword>